<proteinExistence type="predicted"/>
<evidence type="ECO:0000313" key="1">
    <source>
        <dbReference type="EMBL" id="OWZ00524.1"/>
    </source>
</evidence>
<evidence type="ECO:0000313" key="2">
    <source>
        <dbReference type="Proteomes" id="UP000198211"/>
    </source>
</evidence>
<gene>
    <name evidence="1" type="ORF">PHMEG_00028265</name>
</gene>
<dbReference type="EMBL" id="NBNE01007541">
    <property type="protein sequence ID" value="OWZ00524.1"/>
    <property type="molecule type" value="Genomic_DNA"/>
</dbReference>
<dbReference type="Proteomes" id="UP000198211">
    <property type="component" value="Unassembled WGS sequence"/>
</dbReference>
<dbReference type="PANTHER" id="PTHR46586:SF3">
    <property type="entry name" value="ANKYRIN REPEAT-CONTAINING PROTEIN"/>
    <property type="match status" value="1"/>
</dbReference>
<dbReference type="InterPro" id="IPR036770">
    <property type="entry name" value="Ankyrin_rpt-contain_sf"/>
</dbReference>
<dbReference type="PANTHER" id="PTHR46586">
    <property type="entry name" value="ANKYRIN REPEAT-CONTAINING PROTEIN"/>
    <property type="match status" value="1"/>
</dbReference>
<name>A0A225V5X5_9STRA</name>
<dbReference type="OrthoDB" id="126596at2759"/>
<dbReference type="STRING" id="4795.A0A225V5X5"/>
<dbReference type="Gene3D" id="1.25.40.20">
    <property type="entry name" value="Ankyrin repeat-containing domain"/>
    <property type="match status" value="1"/>
</dbReference>
<protein>
    <submittedName>
        <fullName evidence="1">Uncharacterized protein</fullName>
    </submittedName>
</protein>
<feature type="non-terminal residue" evidence="1">
    <location>
        <position position="1"/>
    </location>
</feature>
<dbReference type="SUPFAM" id="SSF48403">
    <property type="entry name" value="Ankyrin repeat"/>
    <property type="match status" value="1"/>
</dbReference>
<comment type="caution">
    <text evidence="1">The sequence shown here is derived from an EMBL/GenBank/DDBJ whole genome shotgun (WGS) entry which is preliminary data.</text>
</comment>
<reference evidence="2" key="1">
    <citation type="submission" date="2017-03" db="EMBL/GenBank/DDBJ databases">
        <title>Phytopthora megakarya and P. palmivora, two closely related causual agents of cacao black pod achieved similar genome size and gene model numbers by different mechanisms.</title>
        <authorList>
            <person name="Ali S."/>
            <person name="Shao J."/>
            <person name="Larry D.J."/>
            <person name="Kronmiller B."/>
            <person name="Shen D."/>
            <person name="Strem M.D."/>
            <person name="Melnick R.L."/>
            <person name="Guiltinan M.J."/>
            <person name="Tyler B.M."/>
            <person name="Meinhardt L.W."/>
            <person name="Bailey B.A."/>
        </authorList>
    </citation>
    <scope>NUCLEOTIDE SEQUENCE [LARGE SCALE GENOMIC DNA]</scope>
    <source>
        <strain evidence="2">zdho120</strain>
    </source>
</reference>
<accession>A0A225V5X5</accession>
<sequence>VVKWLHEHRDEGCTTYAMVKAAESGHLNVVKWLHLHRRNENSDQAMTKAIYFGHFDIVMFLHKPGKDFVLADYGSPILPELQTWLFTTYSIPRVHQYWQVLAHRLNLNALRQVNQNSNYSWW</sequence>
<organism evidence="1 2">
    <name type="scientific">Phytophthora megakarya</name>
    <dbReference type="NCBI Taxonomy" id="4795"/>
    <lineage>
        <taxon>Eukaryota</taxon>
        <taxon>Sar</taxon>
        <taxon>Stramenopiles</taxon>
        <taxon>Oomycota</taxon>
        <taxon>Peronosporomycetes</taxon>
        <taxon>Peronosporales</taxon>
        <taxon>Peronosporaceae</taxon>
        <taxon>Phytophthora</taxon>
    </lineage>
</organism>
<keyword evidence="2" id="KW-1185">Reference proteome</keyword>
<dbReference type="InterPro" id="IPR002110">
    <property type="entry name" value="Ankyrin_rpt"/>
</dbReference>
<dbReference type="Pfam" id="PF13637">
    <property type="entry name" value="Ank_4"/>
    <property type="match status" value="1"/>
</dbReference>
<dbReference type="InterPro" id="IPR052050">
    <property type="entry name" value="SecEffector_AnkRepeat"/>
</dbReference>
<dbReference type="AlphaFoldDB" id="A0A225V5X5"/>